<protein>
    <submittedName>
        <fullName evidence="1">Haloacid dehalogenase</fullName>
    </submittedName>
</protein>
<dbReference type="NCBIfam" id="TIGR01509">
    <property type="entry name" value="HAD-SF-IA-v3"/>
    <property type="match status" value="1"/>
</dbReference>
<dbReference type="PANTHER" id="PTHR42896">
    <property type="entry name" value="XYLULOSE-1,5-BISPHOSPHATE (XUBP) PHOSPHATASE"/>
    <property type="match status" value="1"/>
</dbReference>
<dbReference type="GO" id="GO:0016787">
    <property type="term" value="F:hydrolase activity"/>
    <property type="evidence" value="ECO:0007669"/>
    <property type="project" value="InterPro"/>
</dbReference>
<accession>A0A430SCL9</accession>
<dbReference type="InterPro" id="IPR044999">
    <property type="entry name" value="CbbY-like"/>
</dbReference>
<evidence type="ECO:0000313" key="1">
    <source>
        <dbReference type="EMBL" id="RTH34171.1"/>
    </source>
</evidence>
<dbReference type="InterPro" id="IPR023198">
    <property type="entry name" value="PGP-like_dom2"/>
</dbReference>
<dbReference type="RefSeq" id="WP_126164549.1">
    <property type="nucleotide sequence ID" value="NZ_PELO01000056.1"/>
</dbReference>
<proteinExistence type="predicted"/>
<dbReference type="PRINTS" id="PR00413">
    <property type="entry name" value="HADHALOGNASE"/>
</dbReference>
<evidence type="ECO:0000313" key="3">
    <source>
        <dbReference type="Proteomes" id="UP000286928"/>
    </source>
</evidence>
<name>A0A430SCL9_THESC</name>
<dbReference type="EMBL" id="PEMD01000046">
    <property type="protein sequence ID" value="RTH34171.1"/>
    <property type="molecule type" value="Genomic_DNA"/>
</dbReference>
<dbReference type="InterPro" id="IPR006439">
    <property type="entry name" value="HAD-SF_hydro_IA"/>
</dbReference>
<evidence type="ECO:0000313" key="2">
    <source>
        <dbReference type="EMBL" id="RTI06487.1"/>
    </source>
</evidence>
<comment type="caution">
    <text evidence="1">The sequence shown here is derived from an EMBL/GenBank/DDBJ whole genome shotgun (WGS) entry which is preliminary data.</text>
</comment>
<evidence type="ECO:0000313" key="4">
    <source>
        <dbReference type="Proteomes" id="UP000287962"/>
    </source>
</evidence>
<dbReference type="SFLD" id="SFLDS00003">
    <property type="entry name" value="Haloacid_Dehalogenase"/>
    <property type="match status" value="1"/>
</dbReference>
<dbReference type="Proteomes" id="UP000286928">
    <property type="component" value="Unassembled WGS sequence"/>
</dbReference>
<dbReference type="Gene3D" id="1.10.150.240">
    <property type="entry name" value="Putative phosphatase, domain 2"/>
    <property type="match status" value="1"/>
</dbReference>
<dbReference type="SFLD" id="SFLDG01129">
    <property type="entry name" value="C1.5:_HAD__Beta-PGM__Phosphata"/>
    <property type="match status" value="1"/>
</dbReference>
<keyword evidence="4" id="KW-1185">Reference proteome</keyword>
<dbReference type="EMBL" id="PEML01000270">
    <property type="protein sequence ID" value="RTI06487.1"/>
    <property type="molecule type" value="Genomic_DNA"/>
</dbReference>
<dbReference type="SUPFAM" id="SSF56784">
    <property type="entry name" value="HAD-like"/>
    <property type="match status" value="1"/>
</dbReference>
<reference evidence="3 4" key="2">
    <citation type="journal article" date="2019" name="Extremophiles">
        <title>Biogeography of thermophiles and predominance of Thermus scotoductus in domestic water heaters.</title>
        <authorList>
            <person name="Wilpiszeski R.L."/>
            <person name="Zhang Z."/>
            <person name="House C.H."/>
        </authorList>
    </citation>
    <scope>NUCLEOTIDE SEQUENCE [LARGE SCALE GENOMIC DNA]</scope>
    <source>
        <strain evidence="2 4">12_S12</strain>
        <strain evidence="1 3">20_S20</strain>
    </source>
</reference>
<dbReference type="Pfam" id="PF00702">
    <property type="entry name" value="Hydrolase"/>
    <property type="match status" value="1"/>
</dbReference>
<sequence length="248" mass="27270">MIRALLVDLDGTLAETEELHREAFNRVFQERGLPLHWDQDTYARLLRITGGKERIARAIEACPDCPRLDAGTIAEVHRRKTEVYQSLLWEKEVALRPGVVRVLTEAKEAGLTLALCTTTDPKGAATFLEAAGLSPFFDLVLAGDAVPRKKPDPAIFLLARELLGLQGPEGIVLEDSEPGLQAGVGAGFPVVVIPSFYTRDHNFRRATALLPHLGEPGRPAPVLQGPREGEKVVVDRLYLEEVAAWWSI</sequence>
<gene>
    <name evidence="2" type="ORF">CSW25_08430</name>
    <name evidence="1" type="ORF">CSW33_02350</name>
</gene>
<dbReference type="PANTHER" id="PTHR42896:SF2">
    <property type="entry name" value="CBBY-LIKE PROTEIN"/>
    <property type="match status" value="1"/>
</dbReference>
<reference evidence="2" key="1">
    <citation type="submission" date="2017-10" db="EMBL/GenBank/DDBJ databases">
        <authorList>
            <person name="Wilpiszeski R.L."/>
            <person name="Zhidan Z."/>
            <person name="House C.H."/>
        </authorList>
    </citation>
    <scope>NUCLEOTIDE SEQUENCE</scope>
    <source>
        <strain evidence="2">12_S12</strain>
    </source>
</reference>
<dbReference type="Gene3D" id="3.40.50.1000">
    <property type="entry name" value="HAD superfamily/HAD-like"/>
    <property type="match status" value="1"/>
</dbReference>
<dbReference type="InterPro" id="IPR036412">
    <property type="entry name" value="HAD-like_sf"/>
</dbReference>
<organism evidence="1 3">
    <name type="scientific">Thermus scotoductus</name>
    <dbReference type="NCBI Taxonomy" id="37636"/>
    <lineage>
        <taxon>Bacteria</taxon>
        <taxon>Thermotogati</taxon>
        <taxon>Deinococcota</taxon>
        <taxon>Deinococci</taxon>
        <taxon>Thermales</taxon>
        <taxon>Thermaceae</taxon>
        <taxon>Thermus</taxon>
    </lineage>
</organism>
<dbReference type="AlphaFoldDB" id="A0A430SCL9"/>
<dbReference type="InterPro" id="IPR023214">
    <property type="entry name" value="HAD_sf"/>
</dbReference>
<dbReference type="Proteomes" id="UP000287962">
    <property type="component" value="Unassembled WGS sequence"/>
</dbReference>